<dbReference type="PANTHER" id="PTHR28142">
    <property type="entry name" value="MITOCHONDRIAL INNER MEMBRANE I-AAA PROTEASE SUPERCOMPLEX SUBUNIT MGR3-RELATED"/>
    <property type="match status" value="1"/>
</dbReference>
<accession>A0A9P7CAY0</accession>
<gene>
    <name evidence="1" type="ORF">G6F51_006588</name>
</gene>
<reference evidence="1" key="1">
    <citation type="journal article" date="2020" name="Microb. Genom.">
        <title>Genetic diversity of clinical and environmental Mucorales isolates obtained from an investigation of mucormycosis cases among solid organ transplant recipients.</title>
        <authorList>
            <person name="Nguyen M.H."/>
            <person name="Kaul D."/>
            <person name="Muto C."/>
            <person name="Cheng S.J."/>
            <person name="Richter R.A."/>
            <person name="Bruno V.M."/>
            <person name="Liu G."/>
            <person name="Beyhan S."/>
            <person name="Sundermann A.J."/>
            <person name="Mounaud S."/>
            <person name="Pasculle A.W."/>
            <person name="Nierman W.C."/>
            <person name="Driscoll E."/>
            <person name="Cumbie R."/>
            <person name="Clancy C.J."/>
            <person name="Dupont C.L."/>
        </authorList>
    </citation>
    <scope>NUCLEOTIDE SEQUENCE</scope>
    <source>
        <strain evidence="1">GL16</strain>
    </source>
</reference>
<dbReference type="InterPro" id="IPR011990">
    <property type="entry name" value="TPR-like_helical_dom_sf"/>
</dbReference>
<name>A0A9P7CAY0_RHIOR</name>
<sequence>MSFQRLFFRSCRASRLSVPTKALFNLQNVQNARYTTQKNVSSVAQSRTLRIHPLPAALISFGLICLGVGLYDHLTSDIQKFPVSVRQPLLKALYYQQNQDFTLALKYFSEAFAEALQSPELEKNGAPLTGILVQLGALQEHVGKLPEARRSLTLALRHLLGLENEGMKKTANDAIFQVDLNSLSTLEQKKVVGIAQKLGDITSAMKMDEEAERWYEWSVEHLLKVSSKSDSEYGDMNEIIFDGEHMPRWLTQTNIGTALETFGAYYASRNKSDLAIDLYMRALTLIGLNSCQSAVLMNNLAESYAKLGKYEDAKLWGQKGLDLAQNPNTKKMNKDGNVCDQACGTLLFNMGMLFEQTKDQSKAIQFYQSARQHGRDFKQADCIKEADRALRRIEFEIQRDHARL</sequence>
<dbReference type="PANTHER" id="PTHR28142:SF1">
    <property type="entry name" value="MITOCHONDRIAL INNER MEMBRANE I-AAA PROTEASE SUPERCOMPLEX SUBUNIT MGR3-RELATED"/>
    <property type="match status" value="1"/>
</dbReference>
<protein>
    <recommendedName>
        <fullName evidence="3">TPR-like protein</fullName>
    </recommendedName>
</protein>
<dbReference type="InterPro" id="IPR040201">
    <property type="entry name" value="Mrg3-like"/>
</dbReference>
<dbReference type="EMBL" id="JAANIT010000908">
    <property type="protein sequence ID" value="KAG1543573.1"/>
    <property type="molecule type" value="Genomic_DNA"/>
</dbReference>
<dbReference type="InterPro" id="IPR019734">
    <property type="entry name" value="TPR_rpt"/>
</dbReference>
<evidence type="ECO:0008006" key="3">
    <source>
        <dbReference type="Google" id="ProtNLM"/>
    </source>
</evidence>
<evidence type="ECO:0000313" key="1">
    <source>
        <dbReference type="EMBL" id="KAG1543573.1"/>
    </source>
</evidence>
<organism evidence="1 2">
    <name type="scientific">Rhizopus oryzae</name>
    <name type="common">Mucormycosis agent</name>
    <name type="synonym">Rhizopus arrhizus var. delemar</name>
    <dbReference type="NCBI Taxonomy" id="64495"/>
    <lineage>
        <taxon>Eukaryota</taxon>
        <taxon>Fungi</taxon>
        <taxon>Fungi incertae sedis</taxon>
        <taxon>Mucoromycota</taxon>
        <taxon>Mucoromycotina</taxon>
        <taxon>Mucoromycetes</taxon>
        <taxon>Mucorales</taxon>
        <taxon>Mucorineae</taxon>
        <taxon>Rhizopodaceae</taxon>
        <taxon>Rhizopus</taxon>
    </lineage>
</organism>
<dbReference type="Pfam" id="PF13181">
    <property type="entry name" value="TPR_8"/>
    <property type="match status" value="1"/>
</dbReference>
<dbReference type="Gene3D" id="1.25.40.10">
    <property type="entry name" value="Tetratricopeptide repeat domain"/>
    <property type="match status" value="2"/>
</dbReference>
<dbReference type="AlphaFoldDB" id="A0A9P7CAY0"/>
<proteinExistence type="predicted"/>
<dbReference type="SMART" id="SM00028">
    <property type="entry name" value="TPR"/>
    <property type="match status" value="5"/>
</dbReference>
<dbReference type="OrthoDB" id="10050400at2759"/>
<dbReference type="SUPFAM" id="SSF48452">
    <property type="entry name" value="TPR-like"/>
    <property type="match status" value="2"/>
</dbReference>
<evidence type="ECO:0000313" key="2">
    <source>
        <dbReference type="Proteomes" id="UP000717996"/>
    </source>
</evidence>
<dbReference type="Proteomes" id="UP000717996">
    <property type="component" value="Unassembled WGS sequence"/>
</dbReference>
<comment type="caution">
    <text evidence="1">The sequence shown here is derived from an EMBL/GenBank/DDBJ whole genome shotgun (WGS) entry which is preliminary data.</text>
</comment>